<dbReference type="OrthoDB" id="9785745at2"/>
<gene>
    <name evidence="6" type="ORF">C8D93_10931</name>
</gene>
<keyword evidence="4" id="KW-0804">Transcription</keyword>
<evidence type="ECO:0000256" key="3">
    <source>
        <dbReference type="ARBA" id="ARBA00023125"/>
    </source>
</evidence>
<dbReference type="Pfam" id="PF00126">
    <property type="entry name" value="HTH_1"/>
    <property type="match status" value="1"/>
</dbReference>
<dbReference type="Gene3D" id="1.10.10.10">
    <property type="entry name" value="Winged helix-like DNA-binding domain superfamily/Winged helix DNA-binding domain"/>
    <property type="match status" value="1"/>
</dbReference>
<evidence type="ECO:0000256" key="2">
    <source>
        <dbReference type="ARBA" id="ARBA00023015"/>
    </source>
</evidence>
<dbReference type="InterPro" id="IPR005119">
    <property type="entry name" value="LysR_subst-bd"/>
</dbReference>
<dbReference type="PANTHER" id="PTHR30126:SF5">
    <property type="entry name" value="HTH-TYPE TRANSCRIPTIONAL ACTIVATOR CMPR"/>
    <property type="match status" value="1"/>
</dbReference>
<dbReference type="Gene3D" id="3.40.190.10">
    <property type="entry name" value="Periplasmic binding protein-like II"/>
    <property type="match status" value="2"/>
</dbReference>
<sequence length="309" mass="33906">MANLTLKQLRAVAMIARCGTLTRAAAEMHVTPAALTARLKQIEDELGILLFSRTSGGLISTEAGRTMLGAAEAVETVLERCVEQIDVLRGVRGGRVAVGVVSTGKYFAPMAVAAFGREYPGIEIRLVVGNRKQIIEALREYRVDLAIMGRPSSEFPTEHRTLGEHPMVIAAAPEHPLASRERIALAELASERFLVREPDSGSRTVYELLADRISPDRPRIAMEIDSNETIKQAVIAGLGIALISAHTIESELKARRLVVLNVEGLPIRRHWLLVRRADHSLGPGAHSFWDFMLREGQGLLPRLSLRSVH</sequence>
<comment type="caution">
    <text evidence="6">The sequence shown here is derived from an EMBL/GenBank/DDBJ whole genome shotgun (WGS) entry which is preliminary data.</text>
</comment>
<dbReference type="InterPro" id="IPR000847">
    <property type="entry name" value="LysR_HTH_N"/>
</dbReference>
<dbReference type="Pfam" id="PF03466">
    <property type="entry name" value="LysR_substrate"/>
    <property type="match status" value="1"/>
</dbReference>
<accession>A0A318E3E8</accession>
<evidence type="ECO:0000256" key="1">
    <source>
        <dbReference type="ARBA" id="ARBA00009437"/>
    </source>
</evidence>
<evidence type="ECO:0000313" key="7">
    <source>
        <dbReference type="Proteomes" id="UP000248330"/>
    </source>
</evidence>
<dbReference type="InterPro" id="IPR036388">
    <property type="entry name" value="WH-like_DNA-bd_sf"/>
</dbReference>
<reference evidence="6 7" key="1">
    <citation type="submission" date="2018-04" db="EMBL/GenBank/DDBJ databases">
        <title>Genomic Encyclopedia of Type Strains, Phase IV (KMG-IV): sequencing the most valuable type-strain genomes for metagenomic binning, comparative biology and taxonomic classification.</title>
        <authorList>
            <person name="Goeker M."/>
        </authorList>
    </citation>
    <scope>NUCLEOTIDE SEQUENCE [LARGE SCALE GENOMIC DNA]</scope>
    <source>
        <strain evidence="6 7">DSM 104150</strain>
    </source>
</reference>
<name>A0A318E3E8_9GAMM</name>
<keyword evidence="2" id="KW-0805">Transcription regulation</keyword>
<keyword evidence="3 6" id="KW-0238">DNA-binding</keyword>
<proteinExistence type="inferred from homology"/>
<dbReference type="AlphaFoldDB" id="A0A318E3E8"/>
<keyword evidence="7" id="KW-1185">Reference proteome</keyword>
<evidence type="ECO:0000259" key="5">
    <source>
        <dbReference type="PROSITE" id="PS50931"/>
    </source>
</evidence>
<evidence type="ECO:0000313" key="6">
    <source>
        <dbReference type="EMBL" id="PXV65652.1"/>
    </source>
</evidence>
<dbReference type="RefSeq" id="WP_110266048.1">
    <property type="nucleotide sequence ID" value="NZ_CAWNXA010000009.1"/>
</dbReference>
<organism evidence="6 7">
    <name type="scientific">Sinimarinibacterium flocculans</name>
    <dbReference type="NCBI Taxonomy" id="985250"/>
    <lineage>
        <taxon>Bacteria</taxon>
        <taxon>Pseudomonadati</taxon>
        <taxon>Pseudomonadota</taxon>
        <taxon>Gammaproteobacteria</taxon>
        <taxon>Nevskiales</taxon>
        <taxon>Nevskiaceae</taxon>
        <taxon>Sinimarinibacterium</taxon>
    </lineage>
</organism>
<evidence type="ECO:0000256" key="4">
    <source>
        <dbReference type="ARBA" id="ARBA00023163"/>
    </source>
</evidence>
<comment type="similarity">
    <text evidence="1">Belongs to the LysR transcriptional regulatory family.</text>
</comment>
<dbReference type="GO" id="GO:0003700">
    <property type="term" value="F:DNA-binding transcription factor activity"/>
    <property type="evidence" value="ECO:0007669"/>
    <property type="project" value="InterPro"/>
</dbReference>
<dbReference type="EMBL" id="QICN01000009">
    <property type="protein sequence ID" value="PXV65652.1"/>
    <property type="molecule type" value="Genomic_DNA"/>
</dbReference>
<feature type="domain" description="HTH lysR-type" evidence="5">
    <location>
        <begin position="4"/>
        <end position="61"/>
    </location>
</feature>
<dbReference type="PANTHER" id="PTHR30126">
    <property type="entry name" value="HTH-TYPE TRANSCRIPTIONAL REGULATOR"/>
    <property type="match status" value="1"/>
</dbReference>
<dbReference type="Proteomes" id="UP000248330">
    <property type="component" value="Unassembled WGS sequence"/>
</dbReference>
<dbReference type="SUPFAM" id="SSF53850">
    <property type="entry name" value="Periplasmic binding protein-like II"/>
    <property type="match status" value="1"/>
</dbReference>
<dbReference type="InterPro" id="IPR036390">
    <property type="entry name" value="WH_DNA-bd_sf"/>
</dbReference>
<dbReference type="PRINTS" id="PR00039">
    <property type="entry name" value="HTHLYSR"/>
</dbReference>
<dbReference type="GO" id="GO:0000976">
    <property type="term" value="F:transcription cis-regulatory region binding"/>
    <property type="evidence" value="ECO:0007669"/>
    <property type="project" value="TreeGrafter"/>
</dbReference>
<dbReference type="SUPFAM" id="SSF46785">
    <property type="entry name" value="Winged helix' DNA-binding domain"/>
    <property type="match status" value="1"/>
</dbReference>
<dbReference type="PROSITE" id="PS50931">
    <property type="entry name" value="HTH_LYSR"/>
    <property type="match status" value="1"/>
</dbReference>
<protein>
    <submittedName>
        <fullName evidence="6">DNA-binding transcriptional LysR family regulator</fullName>
    </submittedName>
</protein>